<dbReference type="EMBL" id="MN740871">
    <property type="protein sequence ID" value="QHU15972.1"/>
    <property type="molecule type" value="Genomic_DNA"/>
</dbReference>
<sequence>MNIPNISLTAVMLSEDSIYDSNSYSGRRFQAKELIKSIIRLMSNVEYYRTKRVLSFSSKKLLKEKIRKIREDNKSFSYLSKDEYAKVLDTLQKIKVICDELSNKFLVHDFYERPYDYQKYKRDIDGSWVTERDFRFVEDEDE</sequence>
<name>A0A6C0KD84_9ZZZZ</name>
<evidence type="ECO:0000313" key="1">
    <source>
        <dbReference type="EMBL" id="QHU15972.1"/>
    </source>
</evidence>
<organism evidence="1">
    <name type="scientific">viral metagenome</name>
    <dbReference type="NCBI Taxonomy" id="1070528"/>
    <lineage>
        <taxon>unclassified sequences</taxon>
        <taxon>metagenomes</taxon>
        <taxon>organismal metagenomes</taxon>
    </lineage>
</organism>
<protein>
    <submittedName>
        <fullName evidence="1">Uncharacterized protein</fullName>
    </submittedName>
</protein>
<reference evidence="1" key="1">
    <citation type="journal article" date="2020" name="Nature">
        <title>Giant virus diversity and host interactions through global metagenomics.</title>
        <authorList>
            <person name="Schulz F."/>
            <person name="Roux S."/>
            <person name="Paez-Espino D."/>
            <person name="Jungbluth S."/>
            <person name="Walsh D.A."/>
            <person name="Denef V.J."/>
            <person name="McMahon K.D."/>
            <person name="Konstantinidis K.T."/>
            <person name="Eloe-Fadrosh E.A."/>
            <person name="Kyrpides N.C."/>
            <person name="Woyke T."/>
        </authorList>
    </citation>
    <scope>NUCLEOTIDE SEQUENCE</scope>
    <source>
        <strain evidence="1">GVMAG-S-3300010158-109</strain>
    </source>
</reference>
<accession>A0A6C0KD84</accession>
<proteinExistence type="predicted"/>
<dbReference type="AlphaFoldDB" id="A0A6C0KD84"/>